<name>A0ABD1MLP2_9FABA</name>
<comment type="caution">
    <text evidence="1">The sequence shown here is derived from an EMBL/GenBank/DDBJ whole genome shotgun (WGS) entry which is preliminary data.</text>
</comment>
<evidence type="ECO:0000313" key="2">
    <source>
        <dbReference type="Proteomes" id="UP001603857"/>
    </source>
</evidence>
<dbReference type="Proteomes" id="UP001603857">
    <property type="component" value="Unassembled WGS sequence"/>
</dbReference>
<reference evidence="1 2" key="1">
    <citation type="submission" date="2024-08" db="EMBL/GenBank/DDBJ databases">
        <title>Insights into the chromosomal genome structure of Flemingia macrophylla.</title>
        <authorList>
            <person name="Ding Y."/>
            <person name="Zhao Y."/>
            <person name="Bi W."/>
            <person name="Wu M."/>
            <person name="Zhao G."/>
            <person name="Gong Y."/>
            <person name="Li W."/>
            <person name="Zhang P."/>
        </authorList>
    </citation>
    <scope>NUCLEOTIDE SEQUENCE [LARGE SCALE GENOMIC DNA]</scope>
    <source>
        <strain evidence="1">DYQJB</strain>
        <tissue evidence="1">Leaf</tissue>
    </source>
</reference>
<evidence type="ECO:0000313" key="1">
    <source>
        <dbReference type="EMBL" id="KAL2336716.1"/>
    </source>
</evidence>
<proteinExistence type="predicted"/>
<protein>
    <submittedName>
        <fullName evidence="1">Uncharacterized protein</fullName>
    </submittedName>
</protein>
<dbReference type="AlphaFoldDB" id="A0ABD1MLP2"/>
<accession>A0ABD1MLP2</accession>
<dbReference type="EMBL" id="JBGMDY010000004">
    <property type="protein sequence ID" value="KAL2336716.1"/>
    <property type="molecule type" value="Genomic_DNA"/>
</dbReference>
<keyword evidence="2" id="KW-1185">Reference proteome</keyword>
<organism evidence="1 2">
    <name type="scientific">Flemingia macrophylla</name>
    <dbReference type="NCBI Taxonomy" id="520843"/>
    <lineage>
        <taxon>Eukaryota</taxon>
        <taxon>Viridiplantae</taxon>
        <taxon>Streptophyta</taxon>
        <taxon>Embryophyta</taxon>
        <taxon>Tracheophyta</taxon>
        <taxon>Spermatophyta</taxon>
        <taxon>Magnoliopsida</taxon>
        <taxon>eudicotyledons</taxon>
        <taxon>Gunneridae</taxon>
        <taxon>Pentapetalae</taxon>
        <taxon>rosids</taxon>
        <taxon>fabids</taxon>
        <taxon>Fabales</taxon>
        <taxon>Fabaceae</taxon>
        <taxon>Papilionoideae</taxon>
        <taxon>50 kb inversion clade</taxon>
        <taxon>NPAAA clade</taxon>
        <taxon>indigoferoid/millettioid clade</taxon>
        <taxon>Phaseoleae</taxon>
        <taxon>Flemingia</taxon>
    </lineage>
</organism>
<sequence length="208" mass="22976">MLLSGHTWIFFILPKDYVDEWVTTDSLIGHIGHGIRVHVGAYRLAYAKWHASVGRISLEASVLAMVKDPQEFTKVEAEKGPYPGRAHDPTISRTLQLKETGRSSSSVNHSYSKGTLEMLNQQGKQIIRTYNMVVDTEKDLSRIQEIEEKICRSAPETGRMVVKAGRQLKRSHTGGLPAGEVRVKSVGSYLGRISRTGLLGACGSCWGP</sequence>
<gene>
    <name evidence="1" type="ORF">Fmac_011162</name>
</gene>